<name>A0A9K3GHJ7_9EUKA</name>
<dbReference type="EMBL" id="BDIP01000987">
    <property type="protein sequence ID" value="GIQ83278.1"/>
    <property type="molecule type" value="Genomic_DNA"/>
</dbReference>
<gene>
    <name evidence="2" type="ORF">KIPB_001698</name>
    <name evidence="3" type="ORF">KIPB_004573</name>
</gene>
<keyword evidence="1" id="KW-1133">Transmembrane helix</keyword>
<keyword evidence="1" id="KW-0472">Membrane</keyword>
<reference evidence="3 4" key="2">
    <citation type="journal article" date="2018" name="PLoS ONE">
        <title>The draft genome of Kipferlia bialata reveals reductive genome evolution in fornicate parasites.</title>
        <authorList>
            <person name="Tanifuji G."/>
            <person name="Takabayashi S."/>
            <person name="Kume K."/>
            <person name="Takagi M."/>
            <person name="Nakayama T."/>
            <person name="Kamikawa R."/>
            <person name="Inagaki Y."/>
            <person name="Hashimoto T."/>
        </authorList>
    </citation>
    <scope>NUCLEOTIDE SEQUENCE [LARGE SCALE GENOMIC DNA]</scope>
    <source>
        <strain evidence="3">NY0173</strain>
    </source>
</reference>
<evidence type="ECO:0000313" key="3">
    <source>
        <dbReference type="EMBL" id="GIQ83278.1"/>
    </source>
</evidence>
<feature type="transmembrane region" description="Helical" evidence="1">
    <location>
        <begin position="172"/>
        <end position="191"/>
    </location>
</feature>
<feature type="transmembrane region" description="Helical" evidence="1">
    <location>
        <begin position="43"/>
        <end position="68"/>
    </location>
</feature>
<proteinExistence type="predicted"/>
<sequence length="329" mass="36335">MSADVTQTQVVREPSMSEFVDRENLYVPYKARPFWKIAVKYDWLPAILGIALWLFIPLNAAFVVLYFISNSTYVPVEGLSRLAVNISDAGSCDMNPEGCMYFTAAFVCGGLCIMIGLFAVSLVFAHPIHRQAKCAAGTVFSGLVLGLALMGVGIFHPDPYPVFGGLCRSVDVHNTCAFITFGTLVVAGLFVKHGLEHHLTQAKSQGLTVTAYTRVRRSISGIAGSLAILVLLLCVARTLYLDYGPIEPVPCDYYGTCCSLMSPCPGHFMLSFGLYEWIFSIAAYVWLVSQVMLTSYWSRFLIRRYHLGDYDETSTVRSLLLKKPRVVTA</sequence>
<keyword evidence="4" id="KW-1185">Reference proteome</keyword>
<protein>
    <submittedName>
        <fullName evidence="3">Uncharacterized protein</fullName>
    </submittedName>
</protein>
<accession>A0A9K3GHJ7</accession>
<feature type="transmembrane region" description="Helical" evidence="1">
    <location>
        <begin position="222"/>
        <end position="240"/>
    </location>
</feature>
<feature type="transmembrane region" description="Helical" evidence="1">
    <location>
        <begin position="277"/>
        <end position="297"/>
    </location>
</feature>
<evidence type="ECO:0000313" key="2">
    <source>
        <dbReference type="EMBL" id="GIQ80834.1"/>
    </source>
</evidence>
<comment type="caution">
    <text evidence="3">The sequence shown here is derived from an EMBL/GenBank/DDBJ whole genome shotgun (WGS) entry which is preliminary data.</text>
</comment>
<dbReference type="Pfam" id="PF06197">
    <property type="entry name" value="DUF998"/>
    <property type="match status" value="1"/>
</dbReference>
<evidence type="ECO:0000313" key="4">
    <source>
        <dbReference type="Proteomes" id="UP000265618"/>
    </source>
</evidence>
<dbReference type="EMBL" id="BDIP01000250">
    <property type="protein sequence ID" value="GIQ80834.1"/>
    <property type="molecule type" value="Genomic_DNA"/>
</dbReference>
<feature type="transmembrane region" description="Helical" evidence="1">
    <location>
        <begin position="136"/>
        <end position="156"/>
    </location>
</feature>
<feature type="transmembrane region" description="Helical" evidence="1">
    <location>
        <begin position="100"/>
        <end position="124"/>
    </location>
</feature>
<reference evidence="3" key="1">
    <citation type="submission" date="2016-10" db="EMBL/GenBank/DDBJ databases">
        <authorList>
            <person name="Tanifuji G."/>
            <person name="Kume K."/>
            <person name="Nakayama T."/>
            <person name="Takabayashi S."/>
            <person name="Hashimoto T."/>
        </authorList>
    </citation>
    <scope>NUCLEOTIDE SEQUENCE</scope>
    <source>
        <strain evidence="3">NY0173</strain>
    </source>
</reference>
<organism evidence="3 4">
    <name type="scientific">Kipferlia bialata</name>
    <dbReference type="NCBI Taxonomy" id="797122"/>
    <lineage>
        <taxon>Eukaryota</taxon>
        <taxon>Metamonada</taxon>
        <taxon>Carpediemonas-like organisms</taxon>
        <taxon>Kipferlia</taxon>
    </lineage>
</organism>
<dbReference type="InterPro" id="IPR009339">
    <property type="entry name" value="DUF998"/>
</dbReference>
<keyword evidence="1" id="KW-0812">Transmembrane</keyword>
<dbReference type="AlphaFoldDB" id="A0A9K3GHJ7"/>
<evidence type="ECO:0000256" key="1">
    <source>
        <dbReference type="SAM" id="Phobius"/>
    </source>
</evidence>
<dbReference type="Proteomes" id="UP000265618">
    <property type="component" value="Unassembled WGS sequence"/>
</dbReference>